<comment type="caution">
    <text evidence="5">The sequence shown here is derived from an EMBL/GenBank/DDBJ whole genome shotgun (WGS) entry which is preliminary data.</text>
</comment>
<dbReference type="Pfam" id="PF03816">
    <property type="entry name" value="LytR_cpsA_psr"/>
    <property type="match status" value="1"/>
</dbReference>
<proteinExistence type="inferred from homology"/>
<keyword evidence="3" id="KW-0812">Transmembrane</keyword>
<reference evidence="5 6" key="1">
    <citation type="submission" date="2016-02" db="EMBL/GenBank/DDBJ databases">
        <authorList>
            <person name="Alioto T."/>
            <person name="Alioto T."/>
        </authorList>
    </citation>
    <scope>NUCLEOTIDE SEQUENCE [LARGE SCALE GENOMIC DNA]</scope>
    <source>
        <strain evidence="5 6">NR010</strain>
    </source>
</reference>
<evidence type="ECO:0000256" key="2">
    <source>
        <dbReference type="SAM" id="MobiDB-lite"/>
    </source>
</evidence>
<accession>A0A3E1J1J9</accession>
<feature type="compositionally biased region" description="Polar residues" evidence="2">
    <location>
        <begin position="417"/>
        <end position="430"/>
    </location>
</feature>
<dbReference type="AlphaFoldDB" id="A0A3E1J1J9"/>
<feature type="compositionally biased region" description="Basic residues" evidence="2">
    <location>
        <begin position="379"/>
        <end position="389"/>
    </location>
</feature>
<evidence type="ECO:0000313" key="6">
    <source>
        <dbReference type="Proteomes" id="UP000259221"/>
    </source>
</evidence>
<dbReference type="EMBL" id="LRTV01000001">
    <property type="protein sequence ID" value="RFD79992.1"/>
    <property type="molecule type" value="Genomic_DNA"/>
</dbReference>
<name>A0A3E1J1J9_GARVA</name>
<gene>
    <name evidence="5" type="ORF">AXE77_00195</name>
</gene>
<feature type="domain" description="Cell envelope-related transcriptional attenuator" evidence="4">
    <location>
        <begin position="119"/>
        <end position="282"/>
    </location>
</feature>
<evidence type="ECO:0000256" key="3">
    <source>
        <dbReference type="SAM" id="Phobius"/>
    </source>
</evidence>
<dbReference type="Proteomes" id="UP000259221">
    <property type="component" value="Unassembled WGS sequence"/>
</dbReference>
<organism evidence="5 6">
    <name type="scientific">Gardnerella vaginalis</name>
    <dbReference type="NCBI Taxonomy" id="2702"/>
    <lineage>
        <taxon>Bacteria</taxon>
        <taxon>Bacillati</taxon>
        <taxon>Actinomycetota</taxon>
        <taxon>Actinomycetes</taxon>
        <taxon>Bifidobacteriales</taxon>
        <taxon>Bifidobacteriaceae</taxon>
        <taxon>Gardnerella</taxon>
    </lineage>
</organism>
<dbReference type="PANTHER" id="PTHR33392:SF6">
    <property type="entry name" value="POLYISOPRENYL-TEICHOIC ACID--PEPTIDOGLYCAN TEICHOIC ACID TRANSFERASE TAGU"/>
    <property type="match status" value="1"/>
</dbReference>
<dbReference type="InterPro" id="IPR004474">
    <property type="entry name" value="LytR_CpsA_psr"/>
</dbReference>
<feature type="region of interest" description="Disordered" evidence="2">
    <location>
        <begin position="368"/>
        <end position="440"/>
    </location>
</feature>
<dbReference type="NCBIfam" id="TIGR00350">
    <property type="entry name" value="lytR_cpsA_psr"/>
    <property type="match status" value="1"/>
</dbReference>
<protein>
    <submittedName>
        <fullName evidence="5">Transcriptional regulator</fullName>
    </submittedName>
</protein>
<evidence type="ECO:0000256" key="1">
    <source>
        <dbReference type="ARBA" id="ARBA00006068"/>
    </source>
</evidence>
<sequence length="485" mass="53347">MVTSRYPEGLRYRSNDDWKSNTPQHSLGYRVTNRARTAFCMIIIAVLTFITTIMAAVWIDFSSTVSNRVVNVIAQDKQAAQTIDVNAGKPVTFLVLGQDSRDGNNRSFTNDDEVGDHQSDTTMVVQISADRTYINIVSIPRDSMVNAPACETSKGHIPARRHVMFNSIFANGYAQGGDLASAASCSMKAVNALTGLNIQHFIVTDFSGLSNMIDAIGGVSLCIPTDTRDLYTGVNFKQGMQHLDGRMATQYARMRHDSASDGSDIMRTTRQQYLIKQLVHQALSKNLFTQTGELYQLAKSALGALNISEGMANPSTLVGLALSMRKIDTSHIYARTIPVIPDPYDPNRVIWSDEADNIWERMRENKPLSLNHQAVQSNNKKKSKKSAHTRTKDTDNKKNDSINSTDDDISENDRLNDVSTSASTSGTINPKTGLIRDSQGQLIDPNTGGIVNPKNGTIHNPETGQYVGIADKYMNNVLCAVPHKK</sequence>
<evidence type="ECO:0000259" key="4">
    <source>
        <dbReference type="Pfam" id="PF03816"/>
    </source>
</evidence>
<feature type="compositionally biased region" description="Basic and acidic residues" evidence="2">
    <location>
        <begin position="390"/>
        <end position="400"/>
    </location>
</feature>
<dbReference type="PANTHER" id="PTHR33392">
    <property type="entry name" value="POLYISOPRENYL-TEICHOIC ACID--PEPTIDOGLYCAN TEICHOIC ACID TRANSFERASE TAGU"/>
    <property type="match status" value="1"/>
</dbReference>
<dbReference type="RefSeq" id="WP_116711582.1">
    <property type="nucleotide sequence ID" value="NZ_LRTV01000001.1"/>
</dbReference>
<comment type="similarity">
    <text evidence="1">Belongs to the LytR/CpsA/Psr (LCP) family.</text>
</comment>
<dbReference type="Gene3D" id="3.40.630.190">
    <property type="entry name" value="LCP protein"/>
    <property type="match status" value="1"/>
</dbReference>
<dbReference type="InterPro" id="IPR050922">
    <property type="entry name" value="LytR/CpsA/Psr_CW_biosynth"/>
</dbReference>
<keyword evidence="3" id="KW-1133">Transmembrane helix</keyword>
<dbReference type="OrthoDB" id="9782542at2"/>
<evidence type="ECO:0000313" key="5">
    <source>
        <dbReference type="EMBL" id="RFD79992.1"/>
    </source>
</evidence>
<keyword evidence="3" id="KW-0472">Membrane</keyword>
<feature type="transmembrane region" description="Helical" evidence="3">
    <location>
        <begin position="38"/>
        <end position="59"/>
    </location>
</feature>